<keyword evidence="2 8" id="KW-0285">Flavoprotein</keyword>
<dbReference type="InterPro" id="IPR015865">
    <property type="entry name" value="Riboflavin_kinase_bac/euk"/>
</dbReference>
<dbReference type="eggNOG" id="COG0196">
    <property type="taxonomic scope" value="Bacteria"/>
</dbReference>
<organism evidence="10 11">
    <name type="scientific">Campylobacter hominis (strain ATCC BAA-381 / DSM 21671 / CCUG 45161 / LMG 19568 / NCTC 13146 / CH001A)</name>
    <dbReference type="NCBI Taxonomy" id="360107"/>
    <lineage>
        <taxon>Bacteria</taxon>
        <taxon>Pseudomonadati</taxon>
        <taxon>Campylobacterota</taxon>
        <taxon>Epsilonproteobacteria</taxon>
        <taxon>Campylobacterales</taxon>
        <taxon>Campylobacteraceae</taxon>
        <taxon>Campylobacter</taxon>
    </lineage>
</organism>
<keyword evidence="3 8" id="KW-0288">FMN</keyword>
<keyword evidence="8" id="KW-0274">FAD</keyword>
<dbReference type="GO" id="GO:0006747">
    <property type="term" value="P:FAD biosynthetic process"/>
    <property type="evidence" value="ECO:0007669"/>
    <property type="project" value="UniProtKB-UniRule"/>
</dbReference>
<reference evidence="11" key="1">
    <citation type="submission" date="2007-07" db="EMBL/GenBank/DDBJ databases">
        <title>Complete genome sequence of Campylobacter hominis ATCC BAA-381, a commensal isolated from the human gastrointestinal tract.</title>
        <authorList>
            <person name="Fouts D.E."/>
            <person name="Mongodin E.F."/>
            <person name="Puiu D."/>
            <person name="Sebastian Y."/>
            <person name="Miller W.G."/>
            <person name="Mandrell R.E."/>
            <person name="Nelson K.E."/>
        </authorList>
    </citation>
    <scope>NUCLEOTIDE SEQUENCE [LARGE SCALE GENOMIC DNA]</scope>
    <source>
        <strain evidence="11">ATCC BAA-381 / LMG 19568 / NCTC 13146 / CH001A</strain>
    </source>
</reference>
<evidence type="ECO:0000313" key="10">
    <source>
        <dbReference type="EMBL" id="ABS51114.1"/>
    </source>
</evidence>
<name>A7I233_CAMHC</name>
<keyword evidence="6 8" id="KW-0067">ATP-binding</keyword>
<dbReference type="GO" id="GO:0005524">
    <property type="term" value="F:ATP binding"/>
    <property type="evidence" value="ECO:0007669"/>
    <property type="project" value="UniProtKB-UniRule"/>
</dbReference>
<dbReference type="NCBIfam" id="NF004162">
    <property type="entry name" value="PRK05627.1-5"/>
    <property type="match status" value="1"/>
</dbReference>
<keyword evidence="8" id="KW-0418">Kinase</keyword>
<dbReference type="PANTHER" id="PTHR22749:SF6">
    <property type="entry name" value="RIBOFLAVIN KINASE"/>
    <property type="match status" value="1"/>
</dbReference>
<evidence type="ECO:0000256" key="7">
    <source>
        <dbReference type="ARBA" id="ARBA00047880"/>
    </source>
</evidence>
<keyword evidence="8 10" id="KW-0548">Nucleotidyltransferase</keyword>
<evidence type="ECO:0000313" key="11">
    <source>
        <dbReference type="Proteomes" id="UP000002407"/>
    </source>
</evidence>
<evidence type="ECO:0000256" key="1">
    <source>
        <dbReference type="ARBA" id="ARBA00002121"/>
    </source>
</evidence>
<evidence type="ECO:0000256" key="8">
    <source>
        <dbReference type="PIRNR" id="PIRNR004491"/>
    </source>
</evidence>
<evidence type="ECO:0000259" key="9">
    <source>
        <dbReference type="SMART" id="SM00904"/>
    </source>
</evidence>
<dbReference type="SUPFAM" id="SSF82114">
    <property type="entry name" value="Riboflavin kinase-like"/>
    <property type="match status" value="1"/>
</dbReference>
<comment type="function">
    <text evidence="1">Catalyzes the phosphorylation of riboflavin to FMN followed by the adenylation of FMN to FAD.</text>
</comment>
<dbReference type="UniPathway" id="UPA00276">
    <property type="reaction ID" value="UER00406"/>
</dbReference>
<dbReference type="InterPro" id="IPR023465">
    <property type="entry name" value="Riboflavin_kinase_dom_sf"/>
</dbReference>
<dbReference type="SUPFAM" id="SSF52374">
    <property type="entry name" value="Nucleotidylyl transferase"/>
    <property type="match status" value="1"/>
</dbReference>
<protein>
    <recommendedName>
        <fullName evidence="8">Riboflavin biosynthesis protein</fullName>
    </recommendedName>
    <domain>
        <recommendedName>
            <fullName evidence="8">Riboflavin kinase</fullName>
            <ecNumber evidence="8">2.7.1.26</ecNumber>
        </recommendedName>
        <alternativeName>
            <fullName evidence="8">Flavokinase</fullName>
        </alternativeName>
    </domain>
    <domain>
        <recommendedName>
            <fullName evidence="8">FMN adenylyltransferase</fullName>
            <ecNumber evidence="8">2.7.7.2</ecNumber>
        </recommendedName>
        <alternativeName>
            <fullName evidence="8">FAD pyrophosphorylase</fullName>
        </alternativeName>
        <alternativeName>
            <fullName evidence="8">FAD synthase</fullName>
        </alternativeName>
    </domain>
</protein>
<dbReference type="InterPro" id="IPR002606">
    <property type="entry name" value="Riboflavin_kinase_bac"/>
</dbReference>
<dbReference type="Gene3D" id="3.40.50.620">
    <property type="entry name" value="HUPs"/>
    <property type="match status" value="1"/>
</dbReference>
<keyword evidence="11" id="KW-1185">Reference proteome</keyword>
<dbReference type="GO" id="GO:0008531">
    <property type="term" value="F:riboflavin kinase activity"/>
    <property type="evidence" value="ECO:0007669"/>
    <property type="project" value="UniProtKB-UniRule"/>
</dbReference>
<dbReference type="GO" id="GO:0009231">
    <property type="term" value="P:riboflavin biosynthetic process"/>
    <property type="evidence" value="ECO:0007669"/>
    <property type="project" value="InterPro"/>
</dbReference>
<dbReference type="Proteomes" id="UP000002407">
    <property type="component" value="Chromosome"/>
</dbReference>
<keyword evidence="4 8" id="KW-0808">Transferase</keyword>
<dbReference type="Pfam" id="PF01687">
    <property type="entry name" value="Flavokinase"/>
    <property type="match status" value="1"/>
</dbReference>
<dbReference type="EC" id="2.7.7.2" evidence="8"/>
<dbReference type="Gene3D" id="2.40.30.30">
    <property type="entry name" value="Riboflavin kinase-like"/>
    <property type="match status" value="1"/>
</dbReference>
<gene>
    <name evidence="10" type="primary">ribF</name>
    <name evidence="10" type="ordered locus">CHAB381_1014</name>
</gene>
<dbReference type="UniPathway" id="UPA00277">
    <property type="reaction ID" value="UER00407"/>
</dbReference>
<comment type="catalytic activity">
    <reaction evidence="7 8">
        <text>riboflavin + ATP = FMN + ADP + H(+)</text>
        <dbReference type="Rhea" id="RHEA:14357"/>
        <dbReference type="ChEBI" id="CHEBI:15378"/>
        <dbReference type="ChEBI" id="CHEBI:30616"/>
        <dbReference type="ChEBI" id="CHEBI:57986"/>
        <dbReference type="ChEBI" id="CHEBI:58210"/>
        <dbReference type="ChEBI" id="CHEBI:456216"/>
        <dbReference type="EC" id="2.7.1.26"/>
    </reaction>
</comment>
<dbReference type="HOGENOM" id="CLU_048437_0_2_7"/>
<dbReference type="InterPro" id="IPR014729">
    <property type="entry name" value="Rossmann-like_a/b/a_fold"/>
</dbReference>
<feature type="domain" description="Riboflavin kinase" evidence="9">
    <location>
        <begin position="154"/>
        <end position="277"/>
    </location>
</feature>
<keyword evidence="5 8" id="KW-0547">Nucleotide-binding</keyword>
<dbReference type="AlphaFoldDB" id="A7I233"/>
<dbReference type="EC" id="2.7.1.26" evidence="8"/>
<dbReference type="STRING" id="360107.CHAB381_1014"/>
<comment type="similarity">
    <text evidence="8">Belongs to the ribF family.</text>
</comment>
<comment type="catalytic activity">
    <reaction evidence="8">
        <text>FMN + ATP + H(+) = FAD + diphosphate</text>
        <dbReference type="Rhea" id="RHEA:17237"/>
        <dbReference type="ChEBI" id="CHEBI:15378"/>
        <dbReference type="ChEBI" id="CHEBI:30616"/>
        <dbReference type="ChEBI" id="CHEBI:33019"/>
        <dbReference type="ChEBI" id="CHEBI:57692"/>
        <dbReference type="ChEBI" id="CHEBI:58210"/>
        <dbReference type="EC" id="2.7.7.2"/>
    </reaction>
</comment>
<dbReference type="PANTHER" id="PTHR22749">
    <property type="entry name" value="RIBOFLAVIN KINASE/FMN ADENYLYLTRANSFERASE"/>
    <property type="match status" value="1"/>
</dbReference>
<dbReference type="GO" id="GO:0009398">
    <property type="term" value="P:FMN biosynthetic process"/>
    <property type="evidence" value="ECO:0007669"/>
    <property type="project" value="UniProtKB-UniRule"/>
</dbReference>
<sequence>MSRNLQNFMQNITQIAIGNFDGIHKAHQVLIKKLSENGAVVVILNENKNLTPYKFRENFSNLPFIYFELNTLRNLSGGEFLDFLSEKFPHLNKIVVGYDFRFGKDRAFDTNFLRKNFSGEVYVMPEFKIEGIGVHSSLIKDFLDKGELENAKKFLGRDYEISGEIVKGQGLGKVSLVATLNILADNFYLPKNGVYSSFCSLDNSAWQKSVSFIGVRESTDGNFAIETHILENFSDKNYKNCRIKFIKFLRENRKFSDLNALKSQISEDIQNAEISLKGKNER</sequence>
<evidence type="ECO:0000256" key="2">
    <source>
        <dbReference type="ARBA" id="ARBA00022630"/>
    </source>
</evidence>
<comment type="pathway">
    <text evidence="8">Cofactor biosynthesis; FAD biosynthesis; FAD from FMN: step 1/1.</text>
</comment>
<evidence type="ECO:0000256" key="3">
    <source>
        <dbReference type="ARBA" id="ARBA00022643"/>
    </source>
</evidence>
<evidence type="ECO:0000256" key="4">
    <source>
        <dbReference type="ARBA" id="ARBA00022679"/>
    </source>
</evidence>
<evidence type="ECO:0000256" key="5">
    <source>
        <dbReference type="ARBA" id="ARBA00022741"/>
    </source>
</evidence>
<proteinExistence type="inferred from homology"/>
<dbReference type="PIRSF" id="PIRSF004491">
    <property type="entry name" value="FAD_Synth"/>
    <property type="match status" value="1"/>
</dbReference>
<dbReference type="KEGG" id="cha:CHAB381_1014"/>
<evidence type="ECO:0000256" key="6">
    <source>
        <dbReference type="ARBA" id="ARBA00022840"/>
    </source>
</evidence>
<comment type="pathway">
    <text evidence="8">Cofactor biosynthesis; FMN biosynthesis; FMN from riboflavin (ATP route): step 1/1.</text>
</comment>
<dbReference type="SMART" id="SM00904">
    <property type="entry name" value="Flavokinase"/>
    <property type="match status" value="1"/>
</dbReference>
<accession>A7I233</accession>
<dbReference type="GO" id="GO:0003919">
    <property type="term" value="F:FMN adenylyltransferase activity"/>
    <property type="evidence" value="ECO:0007669"/>
    <property type="project" value="UniProtKB-UniRule"/>
</dbReference>
<dbReference type="InterPro" id="IPR023468">
    <property type="entry name" value="Riboflavin_kinase"/>
</dbReference>
<dbReference type="EMBL" id="CP000776">
    <property type="protein sequence ID" value="ABS51114.1"/>
    <property type="molecule type" value="Genomic_DNA"/>
</dbReference>